<dbReference type="PANTHER" id="PTHR30532:SF24">
    <property type="entry name" value="FERRIC ENTEROBACTIN-BINDING PERIPLASMIC PROTEIN FEPB"/>
    <property type="match status" value="1"/>
</dbReference>
<dbReference type="InterPro" id="IPR002491">
    <property type="entry name" value="ABC_transptr_periplasmic_BD"/>
</dbReference>
<name>A0ABW1J761_9PSEU</name>
<dbReference type="EMBL" id="JBHSQW010000044">
    <property type="protein sequence ID" value="MFC5996713.1"/>
    <property type="molecule type" value="Genomic_DNA"/>
</dbReference>
<evidence type="ECO:0000259" key="6">
    <source>
        <dbReference type="PROSITE" id="PS50983"/>
    </source>
</evidence>
<protein>
    <submittedName>
        <fullName evidence="7">ABC transporter substrate-binding protein</fullName>
    </submittedName>
</protein>
<gene>
    <name evidence="7" type="ORF">ACFQE5_21120</name>
</gene>
<comment type="similarity">
    <text evidence="2">Belongs to the bacterial solute-binding protein 8 family.</text>
</comment>
<dbReference type="PANTHER" id="PTHR30532">
    <property type="entry name" value="IRON III DICITRATE-BINDING PERIPLASMIC PROTEIN"/>
    <property type="match status" value="1"/>
</dbReference>
<evidence type="ECO:0000256" key="5">
    <source>
        <dbReference type="SAM" id="SignalP"/>
    </source>
</evidence>
<sequence>MRPARCRSVPVAMVVAVCSLMVVACTGRAPGLGSEPAATDGAGPFPVTITHAYGATTIPAMPQRIVALGYGDVAVANAVDAPIVGAVRNDSGGPNLPYLRTPLSEEVLGIPADIGGGVNVEKVASYRPDLILGVSAPMVDDRATYERLSRIAPVVVYEKSLYGSSMHDDARQIGRAIGESEKVEALIAASDATVAALRAELPALTERTYLYGQARGEVLPMVVGEQNASTVFMRSLGLRIPDNFRDAPASAALAPGTVGVSYEQVGRLDSADVLFMTFAGEGDRTTFESNPLVRRLRPVREGTYLPLTLDQAVALQAPNVVAVGWLLDQLRPALQQVARPRR</sequence>
<reference evidence="8" key="1">
    <citation type="journal article" date="2019" name="Int. J. Syst. Evol. Microbiol.">
        <title>The Global Catalogue of Microorganisms (GCM) 10K type strain sequencing project: providing services to taxonomists for standard genome sequencing and annotation.</title>
        <authorList>
            <consortium name="The Broad Institute Genomics Platform"/>
            <consortium name="The Broad Institute Genome Sequencing Center for Infectious Disease"/>
            <person name="Wu L."/>
            <person name="Ma J."/>
        </authorList>
    </citation>
    <scope>NUCLEOTIDE SEQUENCE [LARGE SCALE GENOMIC DNA]</scope>
    <source>
        <strain evidence="8">CCM 8391</strain>
    </source>
</reference>
<dbReference type="SUPFAM" id="SSF53807">
    <property type="entry name" value="Helical backbone' metal receptor"/>
    <property type="match status" value="1"/>
</dbReference>
<evidence type="ECO:0000313" key="7">
    <source>
        <dbReference type="EMBL" id="MFC5996713.1"/>
    </source>
</evidence>
<evidence type="ECO:0000313" key="8">
    <source>
        <dbReference type="Proteomes" id="UP001596302"/>
    </source>
</evidence>
<keyword evidence="8" id="KW-1185">Reference proteome</keyword>
<dbReference type="Gene3D" id="3.40.50.1980">
    <property type="entry name" value="Nitrogenase molybdenum iron protein domain"/>
    <property type="match status" value="2"/>
</dbReference>
<evidence type="ECO:0000256" key="1">
    <source>
        <dbReference type="ARBA" id="ARBA00004196"/>
    </source>
</evidence>
<dbReference type="PROSITE" id="PS51257">
    <property type="entry name" value="PROKAR_LIPOPROTEIN"/>
    <property type="match status" value="1"/>
</dbReference>
<proteinExistence type="inferred from homology"/>
<dbReference type="Proteomes" id="UP001596302">
    <property type="component" value="Unassembled WGS sequence"/>
</dbReference>
<organism evidence="7 8">
    <name type="scientific">Pseudonocardia hispaniensis</name>
    <dbReference type="NCBI Taxonomy" id="904933"/>
    <lineage>
        <taxon>Bacteria</taxon>
        <taxon>Bacillati</taxon>
        <taxon>Actinomycetota</taxon>
        <taxon>Actinomycetes</taxon>
        <taxon>Pseudonocardiales</taxon>
        <taxon>Pseudonocardiaceae</taxon>
        <taxon>Pseudonocardia</taxon>
    </lineage>
</organism>
<evidence type="ECO:0000256" key="2">
    <source>
        <dbReference type="ARBA" id="ARBA00008814"/>
    </source>
</evidence>
<comment type="subcellular location">
    <subcellularLocation>
        <location evidence="1">Cell envelope</location>
    </subcellularLocation>
</comment>
<keyword evidence="3" id="KW-0813">Transport</keyword>
<dbReference type="RefSeq" id="WP_379587515.1">
    <property type="nucleotide sequence ID" value="NZ_JBHSQW010000044.1"/>
</dbReference>
<accession>A0ABW1J761</accession>
<evidence type="ECO:0000256" key="3">
    <source>
        <dbReference type="ARBA" id="ARBA00022448"/>
    </source>
</evidence>
<evidence type="ECO:0000256" key="4">
    <source>
        <dbReference type="ARBA" id="ARBA00022729"/>
    </source>
</evidence>
<dbReference type="PROSITE" id="PS50983">
    <property type="entry name" value="FE_B12_PBP"/>
    <property type="match status" value="1"/>
</dbReference>
<dbReference type="InterPro" id="IPR051313">
    <property type="entry name" value="Bact_iron-sidero_bind"/>
</dbReference>
<feature type="chain" id="PRO_5046911236" evidence="5">
    <location>
        <begin position="25"/>
        <end position="342"/>
    </location>
</feature>
<feature type="domain" description="Fe/B12 periplasmic-binding" evidence="6">
    <location>
        <begin position="64"/>
        <end position="338"/>
    </location>
</feature>
<dbReference type="Pfam" id="PF01497">
    <property type="entry name" value="Peripla_BP_2"/>
    <property type="match status" value="1"/>
</dbReference>
<comment type="caution">
    <text evidence="7">The sequence shown here is derived from an EMBL/GenBank/DDBJ whole genome shotgun (WGS) entry which is preliminary data.</text>
</comment>
<feature type="signal peptide" evidence="5">
    <location>
        <begin position="1"/>
        <end position="24"/>
    </location>
</feature>
<keyword evidence="4 5" id="KW-0732">Signal</keyword>